<evidence type="ECO:0000313" key="1">
    <source>
        <dbReference type="EMBL" id="SHO58064.1"/>
    </source>
</evidence>
<evidence type="ECO:0000313" key="2">
    <source>
        <dbReference type="Proteomes" id="UP000184600"/>
    </source>
</evidence>
<gene>
    <name evidence="1" type="ORF">VQ7734_03834</name>
</gene>
<keyword evidence="2" id="KW-1185">Reference proteome</keyword>
<dbReference type="RefSeq" id="WP_073585516.1">
    <property type="nucleotide sequence ID" value="NZ_AP024897.1"/>
</dbReference>
<proteinExistence type="predicted"/>
<dbReference type="STRING" id="1117707.VQ7734_03834"/>
<organism evidence="1 2">
    <name type="scientific">Vibrio quintilis</name>
    <dbReference type="NCBI Taxonomy" id="1117707"/>
    <lineage>
        <taxon>Bacteria</taxon>
        <taxon>Pseudomonadati</taxon>
        <taxon>Pseudomonadota</taxon>
        <taxon>Gammaproteobacteria</taxon>
        <taxon>Vibrionales</taxon>
        <taxon>Vibrionaceae</taxon>
        <taxon>Vibrio</taxon>
    </lineage>
</organism>
<dbReference type="OrthoDB" id="7063929at2"/>
<reference evidence="2" key="1">
    <citation type="submission" date="2016-12" db="EMBL/GenBank/DDBJ databases">
        <authorList>
            <person name="Rodrigo-Torres L."/>
            <person name="Arahal R.D."/>
            <person name="Lucena T."/>
        </authorList>
    </citation>
    <scope>NUCLEOTIDE SEQUENCE [LARGE SCALE GENOMIC DNA]</scope>
</reference>
<dbReference type="Proteomes" id="UP000184600">
    <property type="component" value="Unassembled WGS sequence"/>
</dbReference>
<sequence length="99" mass="12118">MKLIDFSDDDELYLFERVVKNLQSFYGHSESDAIRMVNEYYHKFTNAEFCHRYNIPVQTVDFFFHIEESGMADRVHYYQALDHEPNEAQFIEWERKIRL</sequence>
<dbReference type="AlphaFoldDB" id="A0A1M7YZP4"/>
<protein>
    <submittedName>
        <fullName evidence="1">Uncharacterized protein</fullName>
    </submittedName>
</protein>
<dbReference type="EMBL" id="FRFG01000054">
    <property type="protein sequence ID" value="SHO58064.1"/>
    <property type="molecule type" value="Genomic_DNA"/>
</dbReference>
<name>A0A1M7YZP4_9VIBR</name>
<accession>A0A1M7YZP4</accession>